<protein>
    <submittedName>
        <fullName evidence="2">Uncharacterized protein</fullName>
    </submittedName>
</protein>
<dbReference type="EMBL" id="CP075150">
    <property type="protein sequence ID" value="UTX42927.1"/>
    <property type="molecule type" value="Genomic_DNA"/>
</dbReference>
<evidence type="ECO:0000313" key="4">
    <source>
        <dbReference type="Proteomes" id="UP001059546"/>
    </source>
</evidence>
<reference evidence="3 5" key="2">
    <citation type="submission" date="2023-02" db="EMBL/GenBank/DDBJ databases">
        <title>Encephalitozoon hellem ATCC 50451 complete genome.</title>
        <authorList>
            <person name="Mascarenhas dos Santos A.C."/>
            <person name="Julian A.T."/>
            <person name="Pombert J.-F."/>
        </authorList>
    </citation>
    <scope>NUCLEOTIDE SEQUENCE [LARGE SCALE GENOMIC DNA]</scope>
    <source>
        <strain evidence="3 5">ATCC 50451</strain>
    </source>
</reference>
<dbReference type="Proteomes" id="UP001217963">
    <property type="component" value="Chromosome IV"/>
</dbReference>
<dbReference type="OrthoDB" id="2193691at2759"/>
<accession>A0A9Q9C5K2</accession>
<dbReference type="AlphaFoldDB" id="A0A9Q9C5K2"/>
<feature type="transmembrane region" description="Helical" evidence="1">
    <location>
        <begin position="12"/>
        <end position="33"/>
    </location>
</feature>
<organism evidence="2 4">
    <name type="scientific">Encephalitozoon hellem</name>
    <name type="common">Microsporidian parasite</name>
    <dbReference type="NCBI Taxonomy" id="27973"/>
    <lineage>
        <taxon>Eukaryota</taxon>
        <taxon>Fungi</taxon>
        <taxon>Fungi incertae sedis</taxon>
        <taxon>Microsporidia</taxon>
        <taxon>Unikaryonidae</taxon>
        <taxon>Encephalitozoon</taxon>
    </lineage>
</organism>
<dbReference type="EMBL" id="CP119065">
    <property type="protein sequence ID" value="WEL38384.1"/>
    <property type="molecule type" value="Genomic_DNA"/>
</dbReference>
<dbReference type="Proteomes" id="UP001059546">
    <property type="component" value="Chromosome IV"/>
</dbReference>
<keyword evidence="1" id="KW-0472">Membrane</keyword>
<keyword evidence="1" id="KW-0812">Transmembrane</keyword>
<evidence type="ECO:0000313" key="2">
    <source>
        <dbReference type="EMBL" id="UTX42927.1"/>
    </source>
</evidence>
<sequence>MGAEKKKFQIQLTAFVITMFVSPIAVPVLGRMAGFDSPLVSFTSLFLVLGSMGAICKVAIDREREKKNKRMRKIKSK</sequence>
<name>A0A9Q9C5K2_ENCHE</name>
<feature type="transmembrane region" description="Helical" evidence="1">
    <location>
        <begin position="39"/>
        <end position="60"/>
    </location>
</feature>
<keyword evidence="1" id="KW-1133">Transmembrane helix</keyword>
<proteinExistence type="predicted"/>
<gene>
    <name evidence="2" type="ORF">GPU96_04g06570</name>
    <name evidence="3" type="ORF">PFJ87_04g00550</name>
</gene>
<reference evidence="2" key="1">
    <citation type="submission" date="2021-05" db="EMBL/GenBank/DDBJ databases">
        <title>Encephalitozoon hellem ATCC 50604 Complete Genome.</title>
        <authorList>
            <person name="Mascarenhas dos Santos A.C."/>
            <person name="Julian A.T."/>
            <person name="Pombert J.-F."/>
        </authorList>
    </citation>
    <scope>NUCLEOTIDE SEQUENCE</scope>
    <source>
        <strain evidence="2">ATCC 50604</strain>
    </source>
</reference>
<evidence type="ECO:0000313" key="5">
    <source>
        <dbReference type="Proteomes" id="UP001217963"/>
    </source>
</evidence>
<evidence type="ECO:0000313" key="3">
    <source>
        <dbReference type="EMBL" id="WEL38384.1"/>
    </source>
</evidence>
<keyword evidence="5" id="KW-1185">Reference proteome</keyword>
<evidence type="ECO:0000256" key="1">
    <source>
        <dbReference type="SAM" id="Phobius"/>
    </source>
</evidence>